<keyword evidence="3" id="KW-0963">Cytoplasm</keyword>
<evidence type="ECO:0000256" key="3">
    <source>
        <dbReference type="ARBA" id="ARBA00022490"/>
    </source>
</evidence>
<evidence type="ECO:0000256" key="6">
    <source>
        <dbReference type="SAM" id="MobiDB-lite"/>
    </source>
</evidence>
<dbReference type="Proteomes" id="UP001412067">
    <property type="component" value="Unassembled WGS sequence"/>
</dbReference>
<keyword evidence="4" id="KW-0479">Metal-binding</keyword>
<dbReference type="InterPro" id="IPR007650">
    <property type="entry name" value="Zf-FLZ_dom"/>
</dbReference>
<feature type="zinc finger region" description="FLZ-type" evidence="5">
    <location>
        <begin position="78"/>
        <end position="122"/>
    </location>
</feature>
<evidence type="ECO:0000313" key="9">
    <source>
        <dbReference type="Proteomes" id="UP001412067"/>
    </source>
</evidence>
<dbReference type="PANTHER" id="PTHR33059">
    <property type="entry name" value="FCS-LIKE ZINC FINGER 5"/>
    <property type="match status" value="1"/>
</dbReference>
<comment type="subcellular location">
    <subcellularLocation>
        <location evidence="1">Cytoplasm</location>
    </subcellularLocation>
</comment>
<sequence length="154" mass="16280">MKDVVVELSTASEASKPSDLEVPRAGDGNQLPSGHGHGNSDRRQHLTAASPLSLSTMVSNGGMRRSSADYAAAVDAAPFLRACALCKGLLRSGRDIFMYRGEIAFCSSECRERQIKLDERKEKAKLSISSTKNPVPVNTEASKASSNGEAAVAA</sequence>
<evidence type="ECO:0000256" key="4">
    <source>
        <dbReference type="ARBA" id="ARBA00022723"/>
    </source>
</evidence>
<name>A0ABR2MQI1_9ASPA</name>
<comment type="caution">
    <text evidence="8">The sequence shown here is derived from an EMBL/GenBank/DDBJ whole genome shotgun (WGS) entry which is preliminary data.</text>
</comment>
<organism evidence="8 9">
    <name type="scientific">Platanthera guangdongensis</name>
    <dbReference type="NCBI Taxonomy" id="2320717"/>
    <lineage>
        <taxon>Eukaryota</taxon>
        <taxon>Viridiplantae</taxon>
        <taxon>Streptophyta</taxon>
        <taxon>Embryophyta</taxon>
        <taxon>Tracheophyta</taxon>
        <taxon>Spermatophyta</taxon>
        <taxon>Magnoliopsida</taxon>
        <taxon>Liliopsida</taxon>
        <taxon>Asparagales</taxon>
        <taxon>Orchidaceae</taxon>
        <taxon>Orchidoideae</taxon>
        <taxon>Orchideae</taxon>
        <taxon>Orchidinae</taxon>
        <taxon>Platanthera</taxon>
    </lineage>
</organism>
<dbReference type="PANTHER" id="PTHR33059:SF4">
    <property type="entry name" value="FCS-LIKE ZINC FINGER 5"/>
    <property type="match status" value="1"/>
</dbReference>
<feature type="region of interest" description="Disordered" evidence="6">
    <location>
        <begin position="1"/>
        <end position="43"/>
    </location>
</feature>
<evidence type="ECO:0000259" key="7">
    <source>
        <dbReference type="PROSITE" id="PS51795"/>
    </source>
</evidence>
<reference evidence="8 9" key="1">
    <citation type="journal article" date="2022" name="Nat. Plants">
        <title>Genomes of leafy and leafless Platanthera orchids illuminate the evolution of mycoheterotrophy.</title>
        <authorList>
            <person name="Li M.H."/>
            <person name="Liu K.W."/>
            <person name="Li Z."/>
            <person name="Lu H.C."/>
            <person name="Ye Q.L."/>
            <person name="Zhang D."/>
            <person name="Wang J.Y."/>
            <person name="Li Y.F."/>
            <person name="Zhong Z.M."/>
            <person name="Liu X."/>
            <person name="Yu X."/>
            <person name="Liu D.K."/>
            <person name="Tu X.D."/>
            <person name="Liu B."/>
            <person name="Hao Y."/>
            <person name="Liao X.Y."/>
            <person name="Jiang Y.T."/>
            <person name="Sun W.H."/>
            <person name="Chen J."/>
            <person name="Chen Y.Q."/>
            <person name="Ai Y."/>
            <person name="Zhai J.W."/>
            <person name="Wu S.S."/>
            <person name="Zhou Z."/>
            <person name="Hsiao Y.Y."/>
            <person name="Wu W.L."/>
            <person name="Chen Y.Y."/>
            <person name="Lin Y.F."/>
            <person name="Hsu J.L."/>
            <person name="Li C.Y."/>
            <person name="Wang Z.W."/>
            <person name="Zhao X."/>
            <person name="Zhong W.Y."/>
            <person name="Ma X.K."/>
            <person name="Ma L."/>
            <person name="Huang J."/>
            <person name="Chen G.Z."/>
            <person name="Huang M.Z."/>
            <person name="Huang L."/>
            <person name="Peng D.H."/>
            <person name="Luo Y.B."/>
            <person name="Zou S.Q."/>
            <person name="Chen S.P."/>
            <person name="Lan S."/>
            <person name="Tsai W.C."/>
            <person name="Van de Peer Y."/>
            <person name="Liu Z.J."/>
        </authorList>
    </citation>
    <scope>NUCLEOTIDE SEQUENCE [LARGE SCALE GENOMIC DNA]</scope>
    <source>
        <strain evidence="8">Lor288</strain>
    </source>
</reference>
<keyword evidence="9" id="KW-1185">Reference proteome</keyword>
<comment type="similarity">
    <text evidence="2">Belongs to the FLZ family.</text>
</comment>
<dbReference type="EMBL" id="JBBWWR010000005">
    <property type="protein sequence ID" value="KAK8965854.1"/>
    <property type="molecule type" value="Genomic_DNA"/>
</dbReference>
<dbReference type="Pfam" id="PF04570">
    <property type="entry name" value="zf-FLZ"/>
    <property type="match status" value="1"/>
</dbReference>
<proteinExistence type="inferred from homology"/>
<gene>
    <name evidence="8" type="ORF">KSP40_PGU008818</name>
</gene>
<evidence type="ECO:0000256" key="5">
    <source>
        <dbReference type="PROSITE-ProRule" id="PRU01131"/>
    </source>
</evidence>
<evidence type="ECO:0000313" key="8">
    <source>
        <dbReference type="EMBL" id="KAK8965854.1"/>
    </source>
</evidence>
<feature type="compositionally biased region" description="Polar residues" evidence="6">
    <location>
        <begin position="139"/>
        <end position="148"/>
    </location>
</feature>
<protein>
    <recommendedName>
        <fullName evidence="7">FLZ-type domain-containing protein</fullName>
    </recommendedName>
</protein>
<feature type="region of interest" description="Disordered" evidence="6">
    <location>
        <begin position="121"/>
        <end position="154"/>
    </location>
</feature>
<evidence type="ECO:0000256" key="1">
    <source>
        <dbReference type="ARBA" id="ARBA00004496"/>
    </source>
</evidence>
<dbReference type="PROSITE" id="PS51795">
    <property type="entry name" value="ZF_FLZ"/>
    <property type="match status" value="1"/>
</dbReference>
<feature type="domain" description="FLZ-type" evidence="7">
    <location>
        <begin position="78"/>
        <end position="122"/>
    </location>
</feature>
<accession>A0ABR2MQI1</accession>
<evidence type="ECO:0000256" key="2">
    <source>
        <dbReference type="ARBA" id="ARBA00009374"/>
    </source>
</evidence>